<dbReference type="Pfam" id="PF02636">
    <property type="entry name" value="Methyltransf_28"/>
    <property type="match status" value="1"/>
</dbReference>
<sequence length="367" mass="38899">MTQAQERTLKEDIREIIADEGPISLERYMALALTHPIKGYYTTRNPFGADGDFITAPEISQMFGELIGLWAAEIWSQIGAPRHVRLVELGPGRGALMADALRAARAAPEFFAAVEVELIEASDLLAAQQSAALAASGKAASWRKSLDEVPPGPAIFIANEFFDALPVRHYLKTAEGWRERLVGLDPDGELAFGLSLEVEPYIKAEAPVGAVLEVGAAAQRLMTRIAARIVSEGGAALIIDYGYERTAFGETLQAVKAHQFVDPLTEPGLADLTTHVDFSALARAAASANALVHGPVEQGAFLTELGIYQRAEALKRNATAEQAAAVDSAVARLSGDGEGQMGALFKVLAATRRGLKEAPGFAPAGAA</sequence>
<organism evidence="3 4">
    <name type="scientific">Candidatus Rhodoblastus alkanivorans</name>
    <dbReference type="NCBI Taxonomy" id="2954117"/>
    <lineage>
        <taxon>Bacteria</taxon>
        <taxon>Pseudomonadati</taxon>
        <taxon>Pseudomonadota</taxon>
        <taxon>Alphaproteobacteria</taxon>
        <taxon>Hyphomicrobiales</taxon>
        <taxon>Rhodoblastaceae</taxon>
        <taxon>Rhodoblastus</taxon>
    </lineage>
</organism>
<keyword evidence="2 3" id="KW-0808">Transferase</keyword>
<dbReference type="RefSeq" id="WP_243068099.1">
    <property type="nucleotide sequence ID" value="NZ_JAIVFK010000015.1"/>
</dbReference>
<dbReference type="InterPro" id="IPR029063">
    <property type="entry name" value="SAM-dependent_MTases_sf"/>
</dbReference>
<evidence type="ECO:0000256" key="2">
    <source>
        <dbReference type="ARBA" id="ARBA00022679"/>
    </source>
</evidence>
<dbReference type="PANTHER" id="PTHR12049:SF7">
    <property type="entry name" value="PROTEIN ARGININE METHYLTRANSFERASE NDUFAF7, MITOCHONDRIAL"/>
    <property type="match status" value="1"/>
</dbReference>
<name>A0ABS9Z9D7_9HYPH</name>
<keyword evidence="1 3" id="KW-0489">Methyltransferase</keyword>
<reference evidence="3" key="1">
    <citation type="journal article" date="2022" name="ISME J.">
        <title>Identification of active gaseous-alkane degraders at natural gas seeps.</title>
        <authorList>
            <person name="Farhan Ul Haque M."/>
            <person name="Hernandez M."/>
            <person name="Crombie A.T."/>
            <person name="Murrell J.C."/>
        </authorList>
    </citation>
    <scope>NUCLEOTIDE SEQUENCE</scope>
    <source>
        <strain evidence="3">PC2</strain>
    </source>
</reference>
<evidence type="ECO:0000256" key="1">
    <source>
        <dbReference type="ARBA" id="ARBA00022603"/>
    </source>
</evidence>
<dbReference type="Proteomes" id="UP001139104">
    <property type="component" value="Unassembled WGS sequence"/>
</dbReference>
<dbReference type="EC" id="2.1.1.-" evidence="3"/>
<dbReference type="SUPFAM" id="SSF53335">
    <property type="entry name" value="S-adenosyl-L-methionine-dependent methyltransferases"/>
    <property type="match status" value="1"/>
</dbReference>
<dbReference type="EMBL" id="JAIVFP010000001">
    <property type="protein sequence ID" value="MCI4684191.1"/>
    <property type="molecule type" value="Genomic_DNA"/>
</dbReference>
<dbReference type="InterPro" id="IPR038375">
    <property type="entry name" value="NDUFAF7_sf"/>
</dbReference>
<proteinExistence type="predicted"/>
<evidence type="ECO:0000313" key="3">
    <source>
        <dbReference type="EMBL" id="MCI4684191.1"/>
    </source>
</evidence>
<comment type="caution">
    <text evidence="3">The sequence shown here is derived from an EMBL/GenBank/DDBJ whole genome shotgun (WGS) entry which is preliminary data.</text>
</comment>
<dbReference type="InterPro" id="IPR003788">
    <property type="entry name" value="NDUFAF7"/>
</dbReference>
<protein>
    <submittedName>
        <fullName evidence="3">SAM-dependent methyltransferase</fullName>
        <ecNumber evidence="3">2.1.1.-</ecNumber>
    </submittedName>
</protein>
<keyword evidence="4" id="KW-1185">Reference proteome</keyword>
<evidence type="ECO:0000313" key="4">
    <source>
        <dbReference type="Proteomes" id="UP001139104"/>
    </source>
</evidence>
<dbReference type="GO" id="GO:0032259">
    <property type="term" value="P:methylation"/>
    <property type="evidence" value="ECO:0007669"/>
    <property type="project" value="UniProtKB-KW"/>
</dbReference>
<dbReference type="GO" id="GO:0008168">
    <property type="term" value="F:methyltransferase activity"/>
    <property type="evidence" value="ECO:0007669"/>
    <property type="project" value="UniProtKB-KW"/>
</dbReference>
<accession>A0ABS9Z9D7</accession>
<gene>
    <name evidence="3" type="ORF">K2U94_15715</name>
</gene>
<dbReference type="Gene3D" id="3.40.50.12710">
    <property type="match status" value="1"/>
</dbReference>
<dbReference type="PANTHER" id="PTHR12049">
    <property type="entry name" value="PROTEIN ARGININE METHYLTRANSFERASE NDUFAF7, MITOCHONDRIAL"/>
    <property type="match status" value="1"/>
</dbReference>